<dbReference type="RefSeq" id="WP_153572923.1">
    <property type="nucleotide sequence ID" value="NZ_CP045725.1"/>
</dbReference>
<evidence type="ECO:0000256" key="1">
    <source>
        <dbReference type="SAM" id="Phobius"/>
    </source>
</evidence>
<evidence type="ECO:0000313" key="4">
    <source>
        <dbReference type="Proteomes" id="UP000386847"/>
    </source>
</evidence>
<dbReference type="KEGG" id="rain:Rai3103_12835"/>
<proteinExistence type="predicted"/>
<dbReference type="Pfam" id="PF09972">
    <property type="entry name" value="DUF2207"/>
    <property type="match status" value="1"/>
</dbReference>
<keyword evidence="1" id="KW-0812">Transmembrane</keyword>
<feature type="domain" description="DUF2207" evidence="2">
    <location>
        <begin position="44"/>
        <end position="237"/>
    </location>
</feature>
<reference evidence="3 4" key="1">
    <citation type="submission" date="2019-10" db="EMBL/GenBank/DDBJ databases">
        <title>Genomic analysis of Raineyella sp. CBA3103.</title>
        <authorList>
            <person name="Roh S.W."/>
        </authorList>
    </citation>
    <scope>NUCLEOTIDE SEQUENCE [LARGE SCALE GENOMIC DNA]</scope>
    <source>
        <strain evidence="3 4">CBA3103</strain>
    </source>
</reference>
<dbReference type="EMBL" id="CP045725">
    <property type="protein sequence ID" value="QGF24394.1"/>
    <property type="molecule type" value="Genomic_DNA"/>
</dbReference>
<protein>
    <submittedName>
        <fullName evidence="3">DUF2207 domain-containing protein</fullName>
    </submittedName>
</protein>
<organism evidence="3 4">
    <name type="scientific">Raineyella fluvialis</name>
    <dbReference type="NCBI Taxonomy" id="2662261"/>
    <lineage>
        <taxon>Bacteria</taxon>
        <taxon>Bacillati</taxon>
        <taxon>Actinomycetota</taxon>
        <taxon>Actinomycetes</taxon>
        <taxon>Propionibacteriales</taxon>
        <taxon>Propionibacteriaceae</taxon>
        <taxon>Raineyella</taxon>
    </lineage>
</organism>
<sequence>MSTPGPRRVLMTRPIGLVVALMAVLAVVVPGAFATPARAAGDQIDSYSLDYVVHEDGTVAVTEKLVYRFGSSSGRHGIQRQLVTREPEKDDTAHDIAYTYSDIRVSSPDAPATVTTSTLTSSSDPRRQDLLIRVGDANRTISSATASYELDYTITGGMRHQQAYDEFFWDAIGTGWTATVNNIAVSVTVPGGATDKACFAGSTRSTTPCDRLSLDAGVVHAGQSTLAPGQGLTVSAQIRSGLVSDNQPHLVPSATAERNRGLAAAGGLTVLVAALSAFVGARIVRSRRDRRFLDLPPGVLPPTGVEGNVGASPRELTIPVAFAPPSVSVAEAGYLLDGRLDTRETAATLIDLAVRGALTVSGEAASGYRITLVDASRASAPMSAPCCSRCSPATGRAPPSTWVSPGE</sequence>
<keyword evidence="4" id="KW-1185">Reference proteome</keyword>
<evidence type="ECO:0000259" key="2">
    <source>
        <dbReference type="Pfam" id="PF09972"/>
    </source>
</evidence>
<accession>A0A5Q2FFV4</accession>
<dbReference type="Proteomes" id="UP000386847">
    <property type="component" value="Chromosome"/>
</dbReference>
<keyword evidence="1" id="KW-1133">Transmembrane helix</keyword>
<name>A0A5Q2FFV4_9ACTN</name>
<evidence type="ECO:0000313" key="3">
    <source>
        <dbReference type="EMBL" id="QGF24394.1"/>
    </source>
</evidence>
<keyword evidence="1" id="KW-0472">Membrane</keyword>
<gene>
    <name evidence="3" type="ORF">Rai3103_12835</name>
</gene>
<dbReference type="InterPro" id="IPR018702">
    <property type="entry name" value="DUF2207"/>
</dbReference>
<dbReference type="AlphaFoldDB" id="A0A5Q2FFV4"/>
<feature type="transmembrane region" description="Helical" evidence="1">
    <location>
        <begin position="262"/>
        <end position="284"/>
    </location>
</feature>